<dbReference type="RefSeq" id="WP_131554978.1">
    <property type="nucleotide sequence ID" value="NZ_SJSK01000006.1"/>
</dbReference>
<evidence type="ECO:0000313" key="1">
    <source>
        <dbReference type="EMBL" id="TCC88014.1"/>
    </source>
</evidence>
<gene>
    <name evidence="1" type="ORF">EZ428_20010</name>
</gene>
<protein>
    <submittedName>
        <fullName evidence="1">Uncharacterized protein</fullName>
    </submittedName>
</protein>
<proteinExistence type="predicted"/>
<accession>A0A4R0MPU0</accession>
<organism evidence="1 2">
    <name type="scientific">Pedobacter frigiditerrae</name>
    <dbReference type="NCBI Taxonomy" id="2530452"/>
    <lineage>
        <taxon>Bacteria</taxon>
        <taxon>Pseudomonadati</taxon>
        <taxon>Bacteroidota</taxon>
        <taxon>Sphingobacteriia</taxon>
        <taxon>Sphingobacteriales</taxon>
        <taxon>Sphingobacteriaceae</taxon>
        <taxon>Pedobacter</taxon>
    </lineage>
</organism>
<dbReference type="AlphaFoldDB" id="A0A4R0MPU0"/>
<sequence>MKKVNLLSKAEMKKVMGGNEVVGDESDSGKCKGVCILEGTSCPAIVNNGFPPEICTPRYSKCCE</sequence>
<dbReference type="Proteomes" id="UP000292884">
    <property type="component" value="Unassembled WGS sequence"/>
</dbReference>
<name>A0A4R0MPU0_9SPHI</name>
<evidence type="ECO:0000313" key="2">
    <source>
        <dbReference type="Proteomes" id="UP000292884"/>
    </source>
</evidence>
<reference evidence="1 2" key="1">
    <citation type="submission" date="2019-02" db="EMBL/GenBank/DDBJ databases">
        <title>Pedobacter sp. RP-1-13 sp. nov., isolated from Arctic soil.</title>
        <authorList>
            <person name="Dahal R.H."/>
        </authorList>
    </citation>
    <scope>NUCLEOTIDE SEQUENCE [LARGE SCALE GENOMIC DNA]</scope>
    <source>
        <strain evidence="1 2">RP-1-13</strain>
    </source>
</reference>
<comment type="caution">
    <text evidence="1">The sequence shown here is derived from an EMBL/GenBank/DDBJ whole genome shotgun (WGS) entry which is preliminary data.</text>
</comment>
<dbReference type="OrthoDB" id="772301at2"/>
<dbReference type="EMBL" id="SJSK01000006">
    <property type="protein sequence ID" value="TCC88014.1"/>
    <property type="molecule type" value="Genomic_DNA"/>
</dbReference>
<keyword evidence="2" id="KW-1185">Reference proteome</keyword>